<sequence>MEEDIESQRRLLVPGNAKRPNWKEVFKIIKKDDANKLRKLLDHETLELVALPQELKDHKTALHAAVESTASECLTVLLEARSGLDVLDSPDNDGNTPLHAAVEGLNCDAITKLIKAGANVNLRNDQGNSPLHLLAYAAETAAKGGGLCSAEATAASGGESGSAEATAANGGKSGSAEATAASGGELGSAEATAASGGESGSEEATDAAFIENFDKCVDALLECPSLDMDALNYSKFTPLRAAAEQMPSKTGSLKSFCQKLVKKGANIDEHTRSILVEDGLPNSPDEATTLLQPQTATAKLLNLLIDNQSEGIADLFSGVSASQEVRAAANCYLGSKKVLCYLVDRCSETGVRALLQAGADPWSTNMNGELALHSALASGHLAIVNLLINEMKKKKNSNRIDLRHKSFSLLQKALKNSRDVDKTATKSYNPNKYKCLNRLFEDDVLIDVSQKEEGTDMKQTALHIAGKMNNQDAMTILLEHGAFLGEHQMIGEQDNGTVLNALIAKTLEETMDNCIKVPSQTIEKNDTLDPERKDRILEEDTLDLNYTLEMNYQFLMSPTHNQPTEVQQLENEVSLLYDISQSHEHRNCIKHPLIQTLIYAKWANVFIITLFNLNFIHILLFSLLLTIFMVTISEVDRLTLRLLENLASSSNSTETQLLEEEILQYQSALTVIKHLVLIITVFMMVKELFLIAFRCKSYIRCIENYLEWFLIIVSLVVCLVPMSATATRHIEAWVHIAVCYIALLAFGRLPLFDVYVAMLHLVSWNFLKLILFFMLPIMAFTFGFGSILQPDDVAQ</sequence>
<dbReference type="GO" id="GO:0022857">
    <property type="term" value="F:transmembrane transporter activity"/>
    <property type="evidence" value="ECO:0007669"/>
    <property type="project" value="TreeGrafter"/>
</dbReference>
<evidence type="ECO:0000256" key="2">
    <source>
        <dbReference type="ARBA" id="ARBA00022606"/>
    </source>
</evidence>
<dbReference type="PROSITE" id="PS50088">
    <property type="entry name" value="ANK_REPEAT"/>
    <property type="match status" value="3"/>
</dbReference>
<evidence type="ECO:0000256" key="6">
    <source>
        <dbReference type="ARBA" id="ARBA00023180"/>
    </source>
</evidence>
<keyword evidence="11" id="KW-1185">Reference proteome</keyword>
<dbReference type="KEGG" id="hazt:108675993"/>
<feature type="region of interest" description="Disordered" evidence="9">
    <location>
        <begin position="153"/>
        <end position="203"/>
    </location>
</feature>
<evidence type="ECO:0000313" key="12">
    <source>
        <dbReference type="RefSeq" id="XP_018019526.1"/>
    </source>
</evidence>
<dbReference type="Gene3D" id="1.25.40.20">
    <property type="entry name" value="Ankyrin repeat-containing domain"/>
    <property type="match status" value="2"/>
</dbReference>
<evidence type="ECO:0000256" key="9">
    <source>
        <dbReference type="SAM" id="MobiDB-lite"/>
    </source>
</evidence>
<dbReference type="InterPro" id="IPR002110">
    <property type="entry name" value="Ankyrin_rpt"/>
</dbReference>
<keyword evidence="10" id="KW-1133">Transmembrane helix</keyword>
<dbReference type="GO" id="GO:0034220">
    <property type="term" value="P:monoatomic ion transmembrane transport"/>
    <property type="evidence" value="ECO:0007669"/>
    <property type="project" value="UniProtKB-KW"/>
</dbReference>
<evidence type="ECO:0000256" key="8">
    <source>
        <dbReference type="PROSITE-ProRule" id="PRU00023"/>
    </source>
</evidence>
<evidence type="ECO:0000256" key="10">
    <source>
        <dbReference type="SAM" id="Phobius"/>
    </source>
</evidence>
<dbReference type="OMA" id="HEGNIAN"/>
<feature type="transmembrane region" description="Helical" evidence="10">
    <location>
        <begin position="671"/>
        <end position="693"/>
    </location>
</feature>
<feature type="transmembrane region" description="Helical" evidence="10">
    <location>
        <begin position="605"/>
        <end position="632"/>
    </location>
</feature>
<gene>
    <name evidence="12" type="primary">LOC108675993</name>
</gene>
<dbReference type="RefSeq" id="XP_018019526.1">
    <property type="nucleotide sequence ID" value="XM_018164037.1"/>
</dbReference>
<feature type="non-terminal residue" evidence="12">
    <location>
        <position position="795"/>
    </location>
</feature>
<proteinExistence type="predicted"/>
<feature type="repeat" description="ANK" evidence="8">
    <location>
        <begin position="457"/>
        <end position="482"/>
    </location>
</feature>
<dbReference type="SUPFAM" id="SSF48403">
    <property type="entry name" value="Ankyrin repeat"/>
    <property type="match status" value="1"/>
</dbReference>
<evidence type="ECO:0000256" key="4">
    <source>
        <dbReference type="ARBA" id="ARBA00023043"/>
    </source>
</evidence>
<dbReference type="PROSITE" id="PS50297">
    <property type="entry name" value="ANK_REP_REGION"/>
    <property type="match status" value="2"/>
</dbReference>
<accession>A0A8B7P3B4</accession>
<dbReference type="OrthoDB" id="2157354at2759"/>
<keyword evidence="5" id="KW-0406">Ion transport</keyword>
<keyword evidence="10" id="KW-0812">Transmembrane</keyword>
<dbReference type="InterPro" id="IPR036770">
    <property type="entry name" value="Ankyrin_rpt-contain_sf"/>
</dbReference>
<evidence type="ECO:0000256" key="3">
    <source>
        <dbReference type="ARBA" id="ARBA00022737"/>
    </source>
</evidence>
<dbReference type="AlphaFoldDB" id="A0A8B7P3B4"/>
<evidence type="ECO:0000256" key="5">
    <source>
        <dbReference type="ARBA" id="ARBA00023065"/>
    </source>
</evidence>
<keyword evidence="1" id="KW-0813">Transport</keyword>
<protein>
    <submittedName>
        <fullName evidence="12">Serine/threonine-protein phosphatase 6 regulatory ankyrin repeat subunit A-like</fullName>
    </submittedName>
</protein>
<dbReference type="Pfam" id="PF13637">
    <property type="entry name" value="Ank_4"/>
    <property type="match status" value="1"/>
</dbReference>
<keyword evidence="3" id="KW-0677">Repeat</keyword>
<feature type="transmembrane region" description="Helical" evidence="10">
    <location>
        <begin position="769"/>
        <end position="788"/>
    </location>
</feature>
<evidence type="ECO:0000256" key="1">
    <source>
        <dbReference type="ARBA" id="ARBA00022448"/>
    </source>
</evidence>
<feature type="transmembrane region" description="Helical" evidence="10">
    <location>
        <begin position="732"/>
        <end position="757"/>
    </location>
</feature>
<organism evidence="11 12">
    <name type="scientific">Hyalella azteca</name>
    <name type="common">Amphipod</name>
    <dbReference type="NCBI Taxonomy" id="294128"/>
    <lineage>
        <taxon>Eukaryota</taxon>
        <taxon>Metazoa</taxon>
        <taxon>Ecdysozoa</taxon>
        <taxon>Arthropoda</taxon>
        <taxon>Crustacea</taxon>
        <taxon>Multicrustacea</taxon>
        <taxon>Malacostraca</taxon>
        <taxon>Eumalacostraca</taxon>
        <taxon>Peracarida</taxon>
        <taxon>Amphipoda</taxon>
        <taxon>Senticaudata</taxon>
        <taxon>Talitrida</taxon>
        <taxon>Talitroidea</taxon>
        <taxon>Hyalellidae</taxon>
        <taxon>Hyalella</taxon>
    </lineage>
</organism>
<feature type="repeat" description="ANK" evidence="8">
    <location>
        <begin position="93"/>
        <end position="125"/>
    </location>
</feature>
<feature type="repeat" description="ANK" evidence="8">
    <location>
        <begin position="367"/>
        <end position="399"/>
    </location>
</feature>
<reference evidence="12" key="1">
    <citation type="submission" date="2025-08" db="UniProtKB">
        <authorList>
            <consortium name="RefSeq"/>
        </authorList>
    </citation>
    <scope>IDENTIFICATION</scope>
    <source>
        <tissue evidence="12">Whole organism</tissue>
    </source>
</reference>
<feature type="transmembrane region" description="Helical" evidence="10">
    <location>
        <begin position="705"/>
        <end position="726"/>
    </location>
</feature>
<feature type="compositionally biased region" description="Low complexity" evidence="9">
    <location>
        <begin position="153"/>
        <end position="196"/>
    </location>
</feature>
<keyword evidence="6" id="KW-0325">Glycoprotein</keyword>
<dbReference type="SMART" id="SM00248">
    <property type="entry name" value="ANK"/>
    <property type="match status" value="5"/>
</dbReference>
<dbReference type="PANTHER" id="PTHR47143:SF1">
    <property type="entry name" value="ION_TRANS DOMAIN-CONTAINING PROTEIN"/>
    <property type="match status" value="1"/>
</dbReference>
<feature type="transmembrane region" description="Helical" evidence="10">
    <location>
        <begin position="370"/>
        <end position="388"/>
    </location>
</feature>
<keyword evidence="2" id="KW-0716">Sensory transduction</keyword>
<dbReference type="Pfam" id="PF12796">
    <property type="entry name" value="Ank_2"/>
    <property type="match status" value="1"/>
</dbReference>
<evidence type="ECO:0000313" key="11">
    <source>
        <dbReference type="Proteomes" id="UP000694843"/>
    </source>
</evidence>
<evidence type="ECO:0000256" key="7">
    <source>
        <dbReference type="ARBA" id="ARBA00023303"/>
    </source>
</evidence>
<dbReference type="InterPro" id="IPR052076">
    <property type="entry name" value="TRP_cation_channel"/>
</dbReference>
<dbReference type="GO" id="GO:1902495">
    <property type="term" value="C:transmembrane transporter complex"/>
    <property type="evidence" value="ECO:0007669"/>
    <property type="project" value="TreeGrafter"/>
</dbReference>
<name>A0A8B7P3B4_HYAAZ</name>
<keyword evidence="7" id="KW-0407">Ion channel</keyword>
<dbReference type="GeneID" id="108675993"/>
<keyword evidence="4 8" id="KW-0040">ANK repeat</keyword>
<dbReference type="PANTHER" id="PTHR47143">
    <property type="entry name" value="TRANSIENT RECEPTOR POTENTIAL CATION CHANNEL PROTEIN PAINLESS"/>
    <property type="match status" value="1"/>
</dbReference>
<dbReference type="Proteomes" id="UP000694843">
    <property type="component" value="Unplaced"/>
</dbReference>
<keyword evidence="10" id="KW-0472">Membrane</keyword>